<keyword evidence="1" id="KW-0805">Transcription regulation</keyword>
<dbReference type="SUPFAM" id="SSF53822">
    <property type="entry name" value="Periplasmic binding protein-like I"/>
    <property type="match status" value="1"/>
</dbReference>
<proteinExistence type="predicted"/>
<evidence type="ECO:0000256" key="1">
    <source>
        <dbReference type="ARBA" id="ARBA00023015"/>
    </source>
</evidence>
<dbReference type="InterPro" id="IPR000524">
    <property type="entry name" value="Tscrpt_reg_HTH_GntR"/>
</dbReference>
<dbReference type="Pfam" id="PF00392">
    <property type="entry name" value="GntR"/>
    <property type="match status" value="1"/>
</dbReference>
<sequence length="350" mass="39660">MEAVNIRTVREPLYNRLKVQLLEYIESENLQILPTEKELMARYGVSRNTLRRAVKELTAQKVLQPVQGLGTLVYPVPEVTKNSRILVLCDYYSQPFQNETFNKLLFMLNSSHLNSVVMMVDHENIDIARFEEALKDCDGVIVDWFSSYISELLEIVVRSGKKIICLRSPMGNGVPYLTEDIAAGYYKITRHLLELGHTRIAFIGNSNDPARMDGMRKALKERGLSLLPELMVYYDSNFRFTGFEGTEILLERKVPFTAVIAHNDDTALGIQERLLIAGKRIPEDISVIGFDNLSCSEFYPVPLTTCSGDAEAMIRAAIAYLFSARNSGMTLNRFFTPELVIRKSTARLKA</sequence>
<dbReference type="RefSeq" id="WP_165832964.1">
    <property type="nucleotide sequence ID" value="NZ_CALXNT010000003.1"/>
</dbReference>
<evidence type="ECO:0000259" key="4">
    <source>
        <dbReference type="PROSITE" id="PS50949"/>
    </source>
</evidence>
<dbReference type="SMART" id="SM00345">
    <property type="entry name" value="HTH_GNTR"/>
    <property type="match status" value="1"/>
</dbReference>
<feature type="domain" description="HTH gntR-type" evidence="4">
    <location>
        <begin position="7"/>
        <end position="76"/>
    </location>
</feature>
<dbReference type="EMBL" id="QEKH01000013">
    <property type="protein sequence ID" value="PVY41557.1"/>
    <property type="molecule type" value="Genomic_DNA"/>
</dbReference>
<reference evidence="5 8" key="2">
    <citation type="submission" date="2020-04" db="EMBL/GenBank/DDBJ databases">
        <authorList>
            <person name="Hitch T.C.A."/>
            <person name="Wylensek D."/>
            <person name="Clavel T."/>
        </authorList>
    </citation>
    <scope>NUCLEOTIDE SEQUENCE [LARGE SCALE GENOMIC DNA]</scope>
    <source>
        <strain evidence="5 8">COR2-253-APC-1A</strain>
    </source>
</reference>
<evidence type="ECO:0000313" key="6">
    <source>
        <dbReference type="EMBL" id="PVY41557.1"/>
    </source>
</evidence>
<dbReference type="GO" id="GO:0003700">
    <property type="term" value="F:DNA-binding transcription factor activity"/>
    <property type="evidence" value="ECO:0007669"/>
    <property type="project" value="InterPro"/>
</dbReference>
<dbReference type="Gene3D" id="1.10.10.10">
    <property type="entry name" value="Winged helix-like DNA-binding domain superfamily/Winged helix DNA-binding domain"/>
    <property type="match status" value="1"/>
</dbReference>
<dbReference type="Pfam" id="PF13377">
    <property type="entry name" value="Peripla_BP_3"/>
    <property type="match status" value="1"/>
</dbReference>
<reference evidence="6 7" key="1">
    <citation type="submission" date="2018-04" db="EMBL/GenBank/DDBJ databases">
        <title>Genomic Encyclopedia of Type Strains, Phase IV (KMG-IV): sequencing the most valuable type-strain genomes for metagenomic binning, comparative biology and taxonomic classification.</title>
        <authorList>
            <person name="Goeker M."/>
        </authorList>
    </citation>
    <scope>NUCLEOTIDE SEQUENCE [LARGE SCALE GENOMIC DNA]</scope>
    <source>
        <strain evidence="6 7">DSM 14823</strain>
    </source>
</reference>
<dbReference type="InterPro" id="IPR028082">
    <property type="entry name" value="Peripla_BP_I"/>
</dbReference>
<dbReference type="AlphaFoldDB" id="A0A2U1AZ81"/>
<evidence type="ECO:0000313" key="7">
    <source>
        <dbReference type="Proteomes" id="UP000245959"/>
    </source>
</evidence>
<dbReference type="CDD" id="cd07377">
    <property type="entry name" value="WHTH_GntR"/>
    <property type="match status" value="1"/>
</dbReference>
<dbReference type="PANTHER" id="PTHR30146">
    <property type="entry name" value="LACI-RELATED TRANSCRIPTIONAL REPRESSOR"/>
    <property type="match status" value="1"/>
</dbReference>
<name>A0A2U1AZ81_9BACT</name>
<keyword evidence="2 6" id="KW-0238">DNA-binding</keyword>
<dbReference type="PANTHER" id="PTHR30146:SF109">
    <property type="entry name" value="HTH-TYPE TRANSCRIPTIONAL REGULATOR GALS"/>
    <property type="match status" value="1"/>
</dbReference>
<dbReference type="EMBL" id="JABAEW010000022">
    <property type="protein sequence ID" value="NMD87327.1"/>
    <property type="molecule type" value="Genomic_DNA"/>
</dbReference>
<dbReference type="CDD" id="cd06267">
    <property type="entry name" value="PBP1_LacI_sugar_binding-like"/>
    <property type="match status" value="1"/>
</dbReference>
<evidence type="ECO:0000313" key="5">
    <source>
        <dbReference type="EMBL" id="NMD87327.1"/>
    </source>
</evidence>
<dbReference type="InterPro" id="IPR036390">
    <property type="entry name" value="WH_DNA-bd_sf"/>
</dbReference>
<comment type="caution">
    <text evidence="6">The sequence shown here is derived from an EMBL/GenBank/DDBJ whole genome shotgun (WGS) entry which is preliminary data.</text>
</comment>
<dbReference type="SUPFAM" id="SSF46785">
    <property type="entry name" value="Winged helix' DNA-binding domain"/>
    <property type="match status" value="1"/>
</dbReference>
<dbReference type="PROSITE" id="PS50949">
    <property type="entry name" value="HTH_GNTR"/>
    <property type="match status" value="1"/>
</dbReference>
<accession>A0A2U1AZ81</accession>
<evidence type="ECO:0000256" key="3">
    <source>
        <dbReference type="ARBA" id="ARBA00023163"/>
    </source>
</evidence>
<dbReference type="Gene3D" id="3.40.50.2300">
    <property type="match status" value="2"/>
</dbReference>
<gene>
    <name evidence="6" type="ORF">C8D82_11329</name>
    <name evidence="5" type="ORF">HF882_12100</name>
</gene>
<evidence type="ECO:0000313" key="8">
    <source>
        <dbReference type="Proteomes" id="UP000576225"/>
    </source>
</evidence>
<dbReference type="PRINTS" id="PR00035">
    <property type="entry name" value="HTHGNTR"/>
</dbReference>
<dbReference type="InterPro" id="IPR046335">
    <property type="entry name" value="LacI/GalR-like_sensor"/>
</dbReference>
<dbReference type="Proteomes" id="UP000245959">
    <property type="component" value="Unassembled WGS sequence"/>
</dbReference>
<dbReference type="GO" id="GO:0000976">
    <property type="term" value="F:transcription cis-regulatory region binding"/>
    <property type="evidence" value="ECO:0007669"/>
    <property type="project" value="TreeGrafter"/>
</dbReference>
<keyword evidence="7" id="KW-1185">Reference proteome</keyword>
<dbReference type="InterPro" id="IPR036388">
    <property type="entry name" value="WH-like_DNA-bd_sf"/>
</dbReference>
<dbReference type="Proteomes" id="UP000576225">
    <property type="component" value="Unassembled WGS sequence"/>
</dbReference>
<keyword evidence="3" id="KW-0804">Transcription</keyword>
<evidence type="ECO:0000256" key="2">
    <source>
        <dbReference type="ARBA" id="ARBA00023125"/>
    </source>
</evidence>
<protein>
    <submittedName>
        <fullName evidence="6">DNA-binding LacI/PurR family transcriptional regulator</fullName>
    </submittedName>
    <submittedName>
        <fullName evidence="5">Substrate-binding domain-containing protein</fullName>
    </submittedName>
</protein>
<organism evidence="6 7">
    <name type="scientific">Victivallis vadensis</name>
    <dbReference type="NCBI Taxonomy" id="172901"/>
    <lineage>
        <taxon>Bacteria</taxon>
        <taxon>Pseudomonadati</taxon>
        <taxon>Lentisphaerota</taxon>
        <taxon>Lentisphaeria</taxon>
        <taxon>Victivallales</taxon>
        <taxon>Victivallaceae</taxon>
        <taxon>Victivallis</taxon>
    </lineage>
</organism>